<evidence type="ECO:0008006" key="3">
    <source>
        <dbReference type="Google" id="ProtNLM"/>
    </source>
</evidence>
<comment type="caution">
    <text evidence="1">The sequence shown here is derived from an EMBL/GenBank/DDBJ whole genome shotgun (WGS) entry which is preliminary data.</text>
</comment>
<evidence type="ECO:0000313" key="2">
    <source>
        <dbReference type="Proteomes" id="UP001610631"/>
    </source>
</evidence>
<organism evidence="1 2">
    <name type="scientific">Streptomyces racemochromogenes</name>
    <dbReference type="NCBI Taxonomy" id="67353"/>
    <lineage>
        <taxon>Bacteria</taxon>
        <taxon>Bacillati</taxon>
        <taxon>Actinomycetota</taxon>
        <taxon>Actinomycetes</taxon>
        <taxon>Kitasatosporales</taxon>
        <taxon>Streptomycetaceae</taxon>
        <taxon>Streptomyces</taxon>
    </lineage>
</organism>
<name>A0ABW7PIS5_9ACTN</name>
<gene>
    <name evidence="1" type="ORF">WDV06_23480</name>
</gene>
<reference evidence="1 2" key="1">
    <citation type="submission" date="2024-03" db="EMBL/GenBank/DDBJ databases">
        <title>Whole genome sequencing of Streptomyces racemochromogenes, to identify antimicrobial biosynthetic gene clusters.</title>
        <authorList>
            <person name="Suryawanshi P."/>
            <person name="Krishnaraj P.U."/>
            <person name="Arun Y.P."/>
            <person name="Suryawanshi M.P."/>
            <person name="Rakshit O."/>
        </authorList>
    </citation>
    <scope>NUCLEOTIDE SEQUENCE [LARGE SCALE GENOMIC DNA]</scope>
    <source>
        <strain evidence="1 2">AUDT626</strain>
    </source>
</reference>
<sequence>MVVGWQPQPQQLMADIAGIPGPGTACGERYALPGFRRLLQERAHHARDQTDMTTGWLTHT</sequence>
<dbReference type="EMBL" id="JBBDHD010000068">
    <property type="protein sequence ID" value="MFH7598035.1"/>
    <property type="molecule type" value="Genomic_DNA"/>
</dbReference>
<dbReference type="RefSeq" id="WP_395511750.1">
    <property type="nucleotide sequence ID" value="NZ_JBBDHD010000068.1"/>
</dbReference>
<proteinExistence type="predicted"/>
<evidence type="ECO:0000313" key="1">
    <source>
        <dbReference type="EMBL" id="MFH7598035.1"/>
    </source>
</evidence>
<dbReference type="Proteomes" id="UP001610631">
    <property type="component" value="Unassembled WGS sequence"/>
</dbReference>
<keyword evidence="2" id="KW-1185">Reference proteome</keyword>
<accession>A0ABW7PIS5</accession>
<protein>
    <recommendedName>
        <fullName evidence="3">Transposase</fullName>
    </recommendedName>
</protein>